<evidence type="ECO:0000256" key="1">
    <source>
        <dbReference type="SAM" id="MobiDB-lite"/>
    </source>
</evidence>
<dbReference type="AlphaFoldDB" id="A0AAN6SD27"/>
<reference evidence="2" key="2">
    <citation type="submission" date="2023-06" db="EMBL/GenBank/DDBJ databases">
        <authorList>
            <consortium name="Lawrence Berkeley National Laboratory"/>
            <person name="Mondo S.J."/>
            <person name="Hensen N."/>
            <person name="Bonometti L."/>
            <person name="Westerberg I."/>
            <person name="Brannstrom I.O."/>
            <person name="Guillou S."/>
            <person name="Cros-Aarteil S."/>
            <person name="Calhoun S."/>
            <person name="Haridas S."/>
            <person name="Kuo A."/>
            <person name="Pangilinan J."/>
            <person name="Riley R."/>
            <person name="Labutti K."/>
            <person name="Andreopoulos B."/>
            <person name="Lipzen A."/>
            <person name="Chen C."/>
            <person name="Yanf M."/>
            <person name="Daum C."/>
            <person name="Ng V."/>
            <person name="Clum A."/>
            <person name="Steindorff A."/>
            <person name="Ohm R."/>
            <person name="Martin F."/>
            <person name="Silar P."/>
            <person name="Natvig D."/>
            <person name="Lalanne C."/>
            <person name="Gautier V."/>
            <person name="Ament-Velasquez S.L."/>
            <person name="Kruys A."/>
            <person name="Hutchinson M.I."/>
            <person name="Powell A.J."/>
            <person name="Barry K."/>
            <person name="Miller A.N."/>
            <person name="Grigoriev I.V."/>
            <person name="Debuchy R."/>
            <person name="Gladieux P."/>
            <person name="Thoren M.H."/>
            <person name="Johannesson H."/>
        </authorList>
    </citation>
    <scope>NUCLEOTIDE SEQUENCE</scope>
    <source>
        <strain evidence="2">CBS 626.80</strain>
    </source>
</reference>
<dbReference type="Proteomes" id="UP001303222">
    <property type="component" value="Unassembled WGS sequence"/>
</dbReference>
<sequence>MADNQQQQQKPIYVATYGRDPKMAAAVSEKLLPDIEVVHTSLSLPTALNELPALFAGDTSILPSSGLGSNTNLSPSERHVPTALLFGGGSLTDEEYEKIVAAVKEAIPGAEGSGTPVQFIRVGKRDVIAAGSFTGPNPEAIAKQEEEGGFHGGIGGRFGGGNNMNDASSLVGNDIQGKDTKGGNLKANGIGNGKRRFWQRCSNSADSGIGLHVPADDDNDSSEIHHQVVTNDALGAAIASGTCTSFTFAGSTGWRYISLSDDDHMHGTMHSTHADQDENVGLLHEMRFRGKKKHKGKRKVVMFASGIPEEEEHGYEHEDDDTTNGKKKGRVVKGKGGKSLEGWYETIMVHGFGSIARLYVPCVDFTTFDENEMGRKEVVGSMMPRQAQAHVVIFDDGLGGIALRDL</sequence>
<keyword evidence="3" id="KW-1185">Reference proteome</keyword>
<comment type="caution">
    <text evidence="2">The sequence shown here is derived from an EMBL/GenBank/DDBJ whole genome shotgun (WGS) entry which is preliminary data.</text>
</comment>
<name>A0AAN6SD27_9PEZI</name>
<organism evidence="2 3">
    <name type="scientific">Pseudoneurospora amorphoporcata</name>
    <dbReference type="NCBI Taxonomy" id="241081"/>
    <lineage>
        <taxon>Eukaryota</taxon>
        <taxon>Fungi</taxon>
        <taxon>Dikarya</taxon>
        <taxon>Ascomycota</taxon>
        <taxon>Pezizomycotina</taxon>
        <taxon>Sordariomycetes</taxon>
        <taxon>Sordariomycetidae</taxon>
        <taxon>Sordariales</taxon>
        <taxon>Sordariaceae</taxon>
        <taxon>Pseudoneurospora</taxon>
    </lineage>
</organism>
<protein>
    <submittedName>
        <fullName evidence="2">Uncharacterized protein</fullName>
    </submittedName>
</protein>
<evidence type="ECO:0000313" key="3">
    <source>
        <dbReference type="Proteomes" id="UP001303222"/>
    </source>
</evidence>
<feature type="region of interest" description="Disordered" evidence="1">
    <location>
        <begin position="311"/>
        <end position="332"/>
    </location>
</feature>
<proteinExistence type="predicted"/>
<dbReference type="EMBL" id="MU859225">
    <property type="protein sequence ID" value="KAK3949174.1"/>
    <property type="molecule type" value="Genomic_DNA"/>
</dbReference>
<reference evidence="2" key="1">
    <citation type="journal article" date="2023" name="Mol. Phylogenet. Evol.">
        <title>Genome-scale phylogeny and comparative genomics of the fungal order Sordariales.</title>
        <authorList>
            <person name="Hensen N."/>
            <person name="Bonometti L."/>
            <person name="Westerberg I."/>
            <person name="Brannstrom I.O."/>
            <person name="Guillou S."/>
            <person name="Cros-Aarteil S."/>
            <person name="Calhoun S."/>
            <person name="Haridas S."/>
            <person name="Kuo A."/>
            <person name="Mondo S."/>
            <person name="Pangilinan J."/>
            <person name="Riley R."/>
            <person name="LaButti K."/>
            <person name="Andreopoulos B."/>
            <person name="Lipzen A."/>
            <person name="Chen C."/>
            <person name="Yan M."/>
            <person name="Daum C."/>
            <person name="Ng V."/>
            <person name="Clum A."/>
            <person name="Steindorff A."/>
            <person name="Ohm R.A."/>
            <person name="Martin F."/>
            <person name="Silar P."/>
            <person name="Natvig D.O."/>
            <person name="Lalanne C."/>
            <person name="Gautier V."/>
            <person name="Ament-Velasquez S.L."/>
            <person name="Kruys A."/>
            <person name="Hutchinson M.I."/>
            <person name="Powell A.J."/>
            <person name="Barry K."/>
            <person name="Miller A.N."/>
            <person name="Grigoriev I.V."/>
            <person name="Debuchy R."/>
            <person name="Gladieux P."/>
            <person name="Hiltunen Thoren M."/>
            <person name="Johannesson H."/>
        </authorList>
    </citation>
    <scope>NUCLEOTIDE SEQUENCE</scope>
    <source>
        <strain evidence="2">CBS 626.80</strain>
    </source>
</reference>
<gene>
    <name evidence="2" type="ORF">QBC32DRAFT_220319</name>
</gene>
<feature type="compositionally biased region" description="Acidic residues" evidence="1">
    <location>
        <begin position="311"/>
        <end position="322"/>
    </location>
</feature>
<evidence type="ECO:0000313" key="2">
    <source>
        <dbReference type="EMBL" id="KAK3949174.1"/>
    </source>
</evidence>
<accession>A0AAN6SD27</accession>